<dbReference type="InterPro" id="IPR036086">
    <property type="entry name" value="ParB/Sulfiredoxin_sf"/>
</dbReference>
<dbReference type="InterPro" id="IPR029063">
    <property type="entry name" value="SAM-dependent_MTases_sf"/>
</dbReference>
<dbReference type="GO" id="GO:0007059">
    <property type="term" value="P:chromosome segregation"/>
    <property type="evidence" value="ECO:0007669"/>
    <property type="project" value="TreeGrafter"/>
</dbReference>
<gene>
    <name evidence="5" type="ORF">MM415B01395_0003</name>
</gene>
<dbReference type="GO" id="GO:0032259">
    <property type="term" value="P:methylation"/>
    <property type="evidence" value="ECO:0007669"/>
    <property type="project" value="UniProtKB-KW"/>
</dbReference>
<accession>A0A6M3IMI7</accession>
<dbReference type="Pfam" id="PF02195">
    <property type="entry name" value="ParB_N"/>
    <property type="match status" value="1"/>
</dbReference>
<dbReference type="AlphaFoldDB" id="A0A6M3IMI7"/>
<dbReference type="GO" id="GO:0045881">
    <property type="term" value="P:positive regulation of sporulation resulting in formation of a cellular spore"/>
    <property type="evidence" value="ECO:0007669"/>
    <property type="project" value="TreeGrafter"/>
</dbReference>
<dbReference type="GO" id="GO:0003677">
    <property type="term" value="F:DNA binding"/>
    <property type="evidence" value="ECO:0007669"/>
    <property type="project" value="InterPro"/>
</dbReference>
<dbReference type="PRINTS" id="PR00506">
    <property type="entry name" value="D21N6MTFRASE"/>
</dbReference>
<dbReference type="SMART" id="SM00470">
    <property type="entry name" value="ParB"/>
    <property type="match status" value="1"/>
</dbReference>
<evidence type="ECO:0000256" key="2">
    <source>
        <dbReference type="ARBA" id="ARBA00022679"/>
    </source>
</evidence>
<dbReference type="GO" id="GO:0008170">
    <property type="term" value="F:N-methyltransferase activity"/>
    <property type="evidence" value="ECO:0007669"/>
    <property type="project" value="InterPro"/>
</dbReference>
<keyword evidence="3" id="KW-0949">S-adenosyl-L-methionine</keyword>
<keyword evidence="2 5" id="KW-0808">Transferase</keyword>
<protein>
    <submittedName>
        <fullName evidence="5">Putative methyltransferase</fullName>
    </submittedName>
</protein>
<evidence type="ECO:0000259" key="4">
    <source>
        <dbReference type="SMART" id="SM00470"/>
    </source>
</evidence>
<dbReference type="Gene3D" id="3.90.1530.30">
    <property type="match status" value="1"/>
</dbReference>
<evidence type="ECO:0000313" key="5">
    <source>
        <dbReference type="EMBL" id="QJA58860.1"/>
    </source>
</evidence>
<dbReference type="SUPFAM" id="SSF109709">
    <property type="entry name" value="KorB DNA-binding domain-like"/>
    <property type="match status" value="1"/>
</dbReference>
<dbReference type="Pfam" id="PF01555">
    <property type="entry name" value="N6_N4_Mtase"/>
    <property type="match status" value="1"/>
</dbReference>
<proteinExistence type="predicted"/>
<dbReference type="GO" id="GO:0005694">
    <property type="term" value="C:chromosome"/>
    <property type="evidence" value="ECO:0007669"/>
    <property type="project" value="TreeGrafter"/>
</dbReference>
<dbReference type="PANTHER" id="PTHR33375:SF1">
    <property type="entry name" value="CHROMOSOME-PARTITIONING PROTEIN PARB-RELATED"/>
    <property type="match status" value="1"/>
</dbReference>
<evidence type="ECO:0000256" key="1">
    <source>
        <dbReference type="ARBA" id="ARBA00022603"/>
    </source>
</evidence>
<reference evidence="5" key="1">
    <citation type="submission" date="2020-03" db="EMBL/GenBank/DDBJ databases">
        <title>The deep terrestrial virosphere.</title>
        <authorList>
            <person name="Holmfeldt K."/>
            <person name="Nilsson E."/>
            <person name="Simone D."/>
            <person name="Lopez-Fernandez M."/>
            <person name="Wu X."/>
            <person name="de Brujin I."/>
            <person name="Lundin D."/>
            <person name="Andersson A."/>
            <person name="Bertilsson S."/>
            <person name="Dopson M."/>
        </authorList>
    </citation>
    <scope>NUCLEOTIDE SEQUENCE</scope>
    <source>
        <strain evidence="5">MM415B01395</strain>
    </source>
</reference>
<dbReference type="PANTHER" id="PTHR33375">
    <property type="entry name" value="CHROMOSOME-PARTITIONING PROTEIN PARB-RELATED"/>
    <property type="match status" value="1"/>
</dbReference>
<dbReference type="SUPFAM" id="SSF53335">
    <property type="entry name" value="S-adenosyl-L-methionine-dependent methyltransferases"/>
    <property type="match status" value="1"/>
</dbReference>
<dbReference type="InterPro" id="IPR002941">
    <property type="entry name" value="DNA_methylase_N4/N6"/>
</dbReference>
<dbReference type="InterPro" id="IPR002295">
    <property type="entry name" value="N4/N6-MTase_EcoPI_Mod-like"/>
</dbReference>
<evidence type="ECO:0000256" key="3">
    <source>
        <dbReference type="ARBA" id="ARBA00022691"/>
    </source>
</evidence>
<feature type="domain" description="ParB-like N-terminal" evidence="4">
    <location>
        <begin position="11"/>
        <end position="99"/>
    </location>
</feature>
<dbReference type="Gene3D" id="1.10.10.2830">
    <property type="match status" value="1"/>
</dbReference>
<sequence length="451" mass="51045">MTTCGPECKLGNLEVSDIDPGIRTRKEYHDIAGLASDIKRRGLIHPIAVMETETGYKLLAGGRRLLAHAHAKIETIDCKIFPPTLSELEIKSIELMENTMREDLSFYEEAQLSREILRLQQQIHGVKYSTSPDAPGASIRTVAEMMGISHEKLRQDITLADTIDKFPDIGWEKLKNRQEALKIQNNIGRLVVTQQAVERFEKETKRGNTDEYMKRLANSFVVGDFFQCVKEIPSNSIDLVEIDPPYAINLGKIKKGSGKYSYGEDGYNEIDAKSYDFFMLDTFRECYRIMAQDSWLICWFGPEPWFSLILAWLRDSNFTVRGMPCVWVKGDEGGETTSGQTNTPMRHLANAYEMFFYAKKGDPKINRQGMTNVFGYKPVPAAHKIHPTERPLDMMKDILTTFVPEGSRVVVPFAGSGNTILASYKSKMTCIGFDLGKTHKDSYVARLTMSI</sequence>
<dbReference type="InterPro" id="IPR003115">
    <property type="entry name" value="ParB_N"/>
</dbReference>
<dbReference type="EMBL" id="MT141343">
    <property type="protein sequence ID" value="QJA58860.1"/>
    <property type="molecule type" value="Genomic_DNA"/>
</dbReference>
<name>A0A6M3IMI7_9ZZZZ</name>
<dbReference type="SUPFAM" id="SSF110849">
    <property type="entry name" value="ParB/Sulfiredoxin"/>
    <property type="match status" value="1"/>
</dbReference>
<dbReference type="Gene3D" id="3.40.50.150">
    <property type="entry name" value="Vaccinia Virus protein VP39"/>
    <property type="match status" value="1"/>
</dbReference>
<dbReference type="InterPro" id="IPR050336">
    <property type="entry name" value="Chromosome_partition/occlusion"/>
</dbReference>
<keyword evidence="1 5" id="KW-0489">Methyltransferase</keyword>
<organism evidence="5">
    <name type="scientific">viral metagenome</name>
    <dbReference type="NCBI Taxonomy" id="1070528"/>
    <lineage>
        <taxon>unclassified sequences</taxon>
        <taxon>metagenomes</taxon>
        <taxon>organismal metagenomes</taxon>
    </lineage>
</organism>